<dbReference type="Proteomes" id="UP001172386">
    <property type="component" value="Unassembled WGS sequence"/>
</dbReference>
<comment type="caution">
    <text evidence="1">The sequence shown here is derived from an EMBL/GenBank/DDBJ whole genome shotgun (WGS) entry which is preliminary data.</text>
</comment>
<name>A0ACC3A002_9EURO</name>
<organism evidence="1 2">
    <name type="scientific">Neophaeococcomyces mojaviensis</name>
    <dbReference type="NCBI Taxonomy" id="3383035"/>
    <lineage>
        <taxon>Eukaryota</taxon>
        <taxon>Fungi</taxon>
        <taxon>Dikarya</taxon>
        <taxon>Ascomycota</taxon>
        <taxon>Pezizomycotina</taxon>
        <taxon>Eurotiomycetes</taxon>
        <taxon>Chaetothyriomycetidae</taxon>
        <taxon>Chaetothyriales</taxon>
        <taxon>Chaetothyriales incertae sedis</taxon>
        <taxon>Neophaeococcomyces</taxon>
    </lineage>
</organism>
<accession>A0ACC3A002</accession>
<keyword evidence="2" id="KW-1185">Reference proteome</keyword>
<protein>
    <submittedName>
        <fullName evidence="1">Uncharacterized protein</fullName>
    </submittedName>
</protein>
<evidence type="ECO:0000313" key="2">
    <source>
        <dbReference type="Proteomes" id="UP001172386"/>
    </source>
</evidence>
<sequence>MLLKDPANFLVFDSFTATAVKMVNTTGFTRTKVLIIGGGISGICMAVELLTKYNIRDIVIIEKSGGFGGTWRDNIYPGAACDVFSQLYSYSFAPHPGFTRLLPEQQEILDYLVDVAQRYGLYRYARFSSEVVKLRWDGEKMLWEVGVRVDGGKEREYVDGAEYSIIADFVVSAIGQTNVPKGLEMKGLEKFGGKVMHSARWDRGFDLKGKKVAIIGTGSTAAQIVPKIVDEVAHLTVCQRSPGFIIPRVDYAIPQWQRTLTACCPPLAKRIRAEMMNYRERFHTAVTQAGSHPADHMRAMNDELVARQLAGRPDLQEKVKPRYNPGCKRTVITSDYYPALTRSNVDLETASIKEVTVEGIKFEGSDEPRAYDMLILATGFDTFSFLKRLDITGQNGRTLNEIWSVGAPKAYKGIMVPGLPNLGILYGPNTNLSHTSLILVIEAQARCLGAMINRMFTARKGETDTLAFWPKTDVTEHYCQVLQERLQNTTFADDSCTSWWKREDGTIENNWPGTAVEYQKLLENIEWSDFEMEGTAAAGFEADVTKRKTQKVPRVVEETWFSRSGIAALALGGMAVGVGFARVYRQLHLQIL</sequence>
<reference evidence="1" key="1">
    <citation type="submission" date="2022-10" db="EMBL/GenBank/DDBJ databases">
        <title>Culturing micro-colonial fungi from biological soil crusts in the Mojave desert and describing Neophaeococcomyces mojavensis, and introducing the new genera and species Taxawa tesnikishii.</title>
        <authorList>
            <person name="Kurbessoian T."/>
            <person name="Stajich J.E."/>
        </authorList>
    </citation>
    <scope>NUCLEOTIDE SEQUENCE</scope>
    <source>
        <strain evidence="1">JES_112</strain>
    </source>
</reference>
<proteinExistence type="predicted"/>
<dbReference type="EMBL" id="JAPDRQ010000157">
    <property type="protein sequence ID" value="KAJ9653353.1"/>
    <property type="molecule type" value="Genomic_DNA"/>
</dbReference>
<evidence type="ECO:0000313" key="1">
    <source>
        <dbReference type="EMBL" id="KAJ9653353.1"/>
    </source>
</evidence>
<gene>
    <name evidence="1" type="ORF">H2198_007442</name>
</gene>